<feature type="transmembrane region" description="Helical" evidence="1">
    <location>
        <begin position="7"/>
        <end position="26"/>
    </location>
</feature>
<dbReference type="EMBL" id="JBBWRZ010000012">
    <property type="protein sequence ID" value="KAK8224829.1"/>
    <property type="molecule type" value="Genomic_DNA"/>
</dbReference>
<name>A0ABR1YBL5_9PEZI</name>
<proteinExistence type="predicted"/>
<evidence type="ECO:0000313" key="2">
    <source>
        <dbReference type="EMBL" id="KAK8224829.1"/>
    </source>
</evidence>
<reference evidence="2 3" key="1">
    <citation type="submission" date="2024-04" db="EMBL/GenBank/DDBJ databases">
        <title>Phyllosticta paracitricarpa is synonymous to the EU quarantine fungus P. citricarpa based on phylogenomic analyses.</title>
        <authorList>
            <consortium name="Lawrence Berkeley National Laboratory"/>
            <person name="Van Ingen-Buijs V.A."/>
            <person name="Van Westerhoven A.C."/>
            <person name="Haridas S."/>
            <person name="Skiadas P."/>
            <person name="Martin F."/>
            <person name="Groenewald J.Z."/>
            <person name="Crous P.W."/>
            <person name="Seidl M.F."/>
        </authorList>
    </citation>
    <scope>NUCLEOTIDE SEQUENCE [LARGE SCALE GENOMIC DNA]</scope>
    <source>
        <strain evidence="2 3">CBS 123374</strain>
    </source>
</reference>
<evidence type="ECO:0000256" key="1">
    <source>
        <dbReference type="SAM" id="Phobius"/>
    </source>
</evidence>
<protein>
    <submittedName>
        <fullName evidence="2">Uncharacterized protein</fullName>
    </submittedName>
</protein>
<keyword evidence="1" id="KW-0472">Membrane</keyword>
<evidence type="ECO:0000313" key="3">
    <source>
        <dbReference type="Proteomes" id="UP001492380"/>
    </source>
</evidence>
<keyword evidence="1" id="KW-0812">Transmembrane</keyword>
<dbReference type="Proteomes" id="UP001492380">
    <property type="component" value="Unassembled WGS sequence"/>
</dbReference>
<comment type="caution">
    <text evidence="2">The sequence shown here is derived from an EMBL/GenBank/DDBJ whole genome shotgun (WGS) entry which is preliminary data.</text>
</comment>
<keyword evidence="3" id="KW-1185">Reference proteome</keyword>
<gene>
    <name evidence="2" type="ORF">HDK90DRAFT_93195</name>
</gene>
<keyword evidence="1" id="KW-1133">Transmembrane helix</keyword>
<organism evidence="2 3">
    <name type="scientific">Phyllosticta capitalensis</name>
    <dbReference type="NCBI Taxonomy" id="121624"/>
    <lineage>
        <taxon>Eukaryota</taxon>
        <taxon>Fungi</taxon>
        <taxon>Dikarya</taxon>
        <taxon>Ascomycota</taxon>
        <taxon>Pezizomycotina</taxon>
        <taxon>Dothideomycetes</taxon>
        <taxon>Dothideomycetes incertae sedis</taxon>
        <taxon>Botryosphaeriales</taxon>
        <taxon>Phyllostictaceae</taxon>
        <taxon>Phyllosticta</taxon>
    </lineage>
</organism>
<sequence>MNDLNCVLWVSGVFLLFALPITLLLLRLPVAAHHVVRACEIYSGSGICHHHITYLEKIPPSPAFVWVSSVAWITDWIHVFFDSTRTNSKISRSSSLRAPFMRFRRFQILSFLHNLTYNGRYWNIEAKLSTRPLSPFWLLTPAVLWRPTRRVFDRPSLFAFGPCHWSWRCKLSLWRAEMGGGS</sequence>
<accession>A0ABR1YBL5</accession>